<dbReference type="Gene3D" id="1.10.10.1320">
    <property type="entry name" value="Anti-sigma factor, zinc-finger domain"/>
    <property type="match status" value="1"/>
</dbReference>
<keyword evidence="1" id="KW-0472">Membrane</keyword>
<dbReference type="Proteomes" id="UP000630660">
    <property type="component" value="Unassembled WGS sequence"/>
</dbReference>
<dbReference type="InterPro" id="IPR041916">
    <property type="entry name" value="Anti_sigma_zinc_sf"/>
</dbReference>
<protein>
    <recommendedName>
        <fullName evidence="2">Putative zinc-finger domain-containing protein</fullName>
    </recommendedName>
</protein>
<proteinExistence type="predicted"/>
<accession>A0A9D5K984</accession>
<keyword evidence="1" id="KW-0812">Transmembrane</keyword>
<organism evidence="3 4">
    <name type="scientific">candidate division WOR-3 bacterium</name>
    <dbReference type="NCBI Taxonomy" id="2052148"/>
    <lineage>
        <taxon>Bacteria</taxon>
        <taxon>Bacteria division WOR-3</taxon>
    </lineage>
</organism>
<evidence type="ECO:0000256" key="1">
    <source>
        <dbReference type="SAM" id="Phobius"/>
    </source>
</evidence>
<dbReference type="EMBL" id="WJKJ01000149">
    <property type="protein sequence ID" value="MBD3364464.1"/>
    <property type="molecule type" value="Genomic_DNA"/>
</dbReference>
<evidence type="ECO:0000313" key="3">
    <source>
        <dbReference type="EMBL" id="MBD3364464.1"/>
    </source>
</evidence>
<dbReference type="AlphaFoldDB" id="A0A9D5K984"/>
<gene>
    <name evidence="3" type="ORF">GF359_04545</name>
</gene>
<keyword evidence="1" id="KW-1133">Transmembrane helix</keyword>
<feature type="domain" description="Putative zinc-finger" evidence="2">
    <location>
        <begin position="9"/>
        <end position="36"/>
    </location>
</feature>
<sequence length="122" mass="13559">MKKHLSDKNLSSYVDGDLKPKQKERIEEHLAGCKACSRRLEEFKGIKATAADFKQVEVPDGMLVGIRARLANEGQRLGSAIPAKSRRQFGFWHGIAVGFSLTSAVLIFIILPHIGRLDTDQK</sequence>
<comment type="caution">
    <text evidence="3">The sequence shown here is derived from an EMBL/GenBank/DDBJ whole genome shotgun (WGS) entry which is preliminary data.</text>
</comment>
<dbReference type="InterPro" id="IPR027383">
    <property type="entry name" value="Znf_put"/>
</dbReference>
<reference evidence="3" key="1">
    <citation type="submission" date="2019-11" db="EMBL/GenBank/DDBJ databases">
        <title>Microbial mats filling the niche in hypersaline microbial mats.</title>
        <authorList>
            <person name="Wong H.L."/>
            <person name="Macleod F.I."/>
            <person name="White R.A. III"/>
            <person name="Burns B.P."/>
        </authorList>
    </citation>
    <scope>NUCLEOTIDE SEQUENCE</scope>
    <source>
        <strain evidence="3">Bin_327</strain>
    </source>
</reference>
<dbReference type="Pfam" id="PF13490">
    <property type="entry name" value="zf-HC2"/>
    <property type="match status" value="1"/>
</dbReference>
<feature type="non-terminal residue" evidence="3">
    <location>
        <position position="122"/>
    </location>
</feature>
<name>A0A9D5K984_UNCW3</name>
<feature type="transmembrane region" description="Helical" evidence="1">
    <location>
        <begin position="91"/>
        <end position="114"/>
    </location>
</feature>
<evidence type="ECO:0000259" key="2">
    <source>
        <dbReference type="Pfam" id="PF13490"/>
    </source>
</evidence>
<evidence type="ECO:0000313" key="4">
    <source>
        <dbReference type="Proteomes" id="UP000630660"/>
    </source>
</evidence>